<evidence type="ECO:0000313" key="2">
    <source>
        <dbReference type="EMBL" id="GAA3496976.1"/>
    </source>
</evidence>
<organism evidence="2 3">
    <name type="scientific">Streptomyces prasinosporus</name>
    <dbReference type="NCBI Taxonomy" id="68256"/>
    <lineage>
        <taxon>Bacteria</taxon>
        <taxon>Bacillati</taxon>
        <taxon>Actinomycetota</taxon>
        <taxon>Actinomycetes</taxon>
        <taxon>Kitasatosporales</taxon>
        <taxon>Streptomycetaceae</taxon>
        <taxon>Streptomyces</taxon>
        <taxon>Streptomyces albogriseolus group</taxon>
    </lineage>
</organism>
<feature type="compositionally biased region" description="Low complexity" evidence="1">
    <location>
        <begin position="36"/>
        <end position="61"/>
    </location>
</feature>
<comment type="caution">
    <text evidence="2">The sequence shown here is derived from an EMBL/GenBank/DDBJ whole genome shotgun (WGS) entry which is preliminary data.</text>
</comment>
<evidence type="ECO:0000256" key="1">
    <source>
        <dbReference type="SAM" id="MobiDB-lite"/>
    </source>
</evidence>
<evidence type="ECO:0000313" key="3">
    <source>
        <dbReference type="Proteomes" id="UP001501455"/>
    </source>
</evidence>
<name>A0ABP6TS90_9ACTN</name>
<accession>A0ABP6TS90</accession>
<sequence length="116" mass="11914">MAGMPDWTRTSRPSTGEAAVAAFAVRSGGSSVWYEPSPGGASPAYGSPAAGGAPPSPAGSARSFTASRTRPGPWEAVRAVMTATASTVVRSPLRARPENRRRDRRTDMGVTPVGSV</sequence>
<feature type="region of interest" description="Disordered" evidence="1">
    <location>
        <begin position="88"/>
        <end position="116"/>
    </location>
</feature>
<feature type="compositionally biased region" description="Basic and acidic residues" evidence="1">
    <location>
        <begin position="95"/>
        <end position="107"/>
    </location>
</feature>
<dbReference type="EMBL" id="BAAAXF010000027">
    <property type="protein sequence ID" value="GAA3496976.1"/>
    <property type="molecule type" value="Genomic_DNA"/>
</dbReference>
<feature type="region of interest" description="Disordered" evidence="1">
    <location>
        <begin position="31"/>
        <end position="72"/>
    </location>
</feature>
<protein>
    <submittedName>
        <fullName evidence="2">Uncharacterized protein</fullName>
    </submittedName>
</protein>
<dbReference type="Proteomes" id="UP001501455">
    <property type="component" value="Unassembled WGS sequence"/>
</dbReference>
<gene>
    <name evidence="2" type="ORF">GCM10019016_040770</name>
</gene>
<reference evidence="3" key="1">
    <citation type="journal article" date="2019" name="Int. J. Syst. Evol. Microbiol.">
        <title>The Global Catalogue of Microorganisms (GCM) 10K type strain sequencing project: providing services to taxonomists for standard genome sequencing and annotation.</title>
        <authorList>
            <consortium name="The Broad Institute Genomics Platform"/>
            <consortium name="The Broad Institute Genome Sequencing Center for Infectious Disease"/>
            <person name="Wu L."/>
            <person name="Ma J."/>
        </authorList>
    </citation>
    <scope>NUCLEOTIDE SEQUENCE [LARGE SCALE GENOMIC DNA]</scope>
    <source>
        <strain evidence="3">JCM 4816</strain>
    </source>
</reference>
<proteinExistence type="predicted"/>
<keyword evidence="3" id="KW-1185">Reference proteome</keyword>